<dbReference type="Proteomes" id="UP000000305">
    <property type="component" value="Unassembled WGS sequence"/>
</dbReference>
<dbReference type="GO" id="GO:0004672">
    <property type="term" value="F:protein kinase activity"/>
    <property type="evidence" value="ECO:0007669"/>
    <property type="project" value="InterPro"/>
</dbReference>
<gene>
    <name evidence="4" type="ORF">DAPPUDRAFT_7252</name>
</gene>
<dbReference type="AlphaFoldDB" id="E9HSM1"/>
<feature type="non-terminal residue" evidence="4">
    <location>
        <position position="103"/>
    </location>
</feature>
<dbReference type="InterPro" id="IPR050122">
    <property type="entry name" value="RTK"/>
</dbReference>
<dbReference type="OMA" id="ICTNEIR"/>
<dbReference type="eggNOG" id="KOG0200">
    <property type="taxonomic scope" value="Eukaryota"/>
</dbReference>
<keyword evidence="2" id="KW-0547">Nucleotide-binding</keyword>
<evidence type="ECO:0000256" key="1">
    <source>
        <dbReference type="ARBA" id="ARBA00004167"/>
    </source>
</evidence>
<dbReference type="PANTHER" id="PTHR24416">
    <property type="entry name" value="TYROSINE-PROTEIN KINASE RECEPTOR"/>
    <property type="match status" value="1"/>
</dbReference>
<accession>E9HSM1</accession>
<dbReference type="InterPro" id="IPR001245">
    <property type="entry name" value="Ser-Thr/Tyr_kinase_cat_dom"/>
</dbReference>
<keyword evidence="2" id="KW-0067">ATP-binding</keyword>
<dbReference type="KEGG" id="dpx:DAPPUDRAFT_7252"/>
<dbReference type="Gene3D" id="3.30.200.20">
    <property type="entry name" value="Phosphorylase Kinase, domain 1"/>
    <property type="match status" value="1"/>
</dbReference>
<sequence>GQELGSGCFGRVVRANAVGIKCSEETVTTVAIKMIKPMAKSHDALDALIRELKIMIYLGSHLNIANLMGACTKTHVKEILVIIDFCRLGNLKSYLIKHRNKFI</sequence>
<dbReference type="PhylomeDB" id="E9HSM1"/>
<dbReference type="InterPro" id="IPR000719">
    <property type="entry name" value="Prot_kinase_dom"/>
</dbReference>
<dbReference type="PANTHER" id="PTHR24416:SF600">
    <property type="entry name" value="PDGF- AND VEGF-RECEPTOR RELATED, ISOFORM J"/>
    <property type="match status" value="1"/>
</dbReference>
<dbReference type="InterPro" id="IPR011009">
    <property type="entry name" value="Kinase-like_dom_sf"/>
</dbReference>
<proteinExistence type="predicted"/>
<dbReference type="EMBL" id="GL732754">
    <property type="protein sequence ID" value="EFX65253.1"/>
    <property type="molecule type" value="Genomic_DNA"/>
</dbReference>
<feature type="non-terminal residue" evidence="4">
    <location>
        <position position="1"/>
    </location>
</feature>
<dbReference type="GO" id="GO:0016020">
    <property type="term" value="C:membrane"/>
    <property type="evidence" value="ECO:0007669"/>
    <property type="project" value="UniProtKB-SubCell"/>
</dbReference>
<evidence type="ECO:0000313" key="5">
    <source>
        <dbReference type="Proteomes" id="UP000000305"/>
    </source>
</evidence>
<feature type="domain" description="Protein kinase" evidence="3">
    <location>
        <begin position="1"/>
        <end position="103"/>
    </location>
</feature>
<evidence type="ECO:0000256" key="2">
    <source>
        <dbReference type="PROSITE-ProRule" id="PRU10141"/>
    </source>
</evidence>
<feature type="binding site" evidence="2">
    <location>
        <position position="33"/>
    </location>
    <ligand>
        <name>ATP</name>
        <dbReference type="ChEBI" id="CHEBI:30616"/>
    </ligand>
</feature>
<evidence type="ECO:0000313" key="4">
    <source>
        <dbReference type="EMBL" id="EFX65253.1"/>
    </source>
</evidence>
<dbReference type="PROSITE" id="PS00107">
    <property type="entry name" value="PROTEIN_KINASE_ATP"/>
    <property type="match status" value="1"/>
</dbReference>
<dbReference type="SUPFAM" id="SSF56112">
    <property type="entry name" value="Protein kinase-like (PK-like)"/>
    <property type="match status" value="1"/>
</dbReference>
<dbReference type="Pfam" id="PF07714">
    <property type="entry name" value="PK_Tyr_Ser-Thr"/>
    <property type="match status" value="1"/>
</dbReference>
<dbReference type="InterPro" id="IPR017441">
    <property type="entry name" value="Protein_kinase_ATP_BS"/>
</dbReference>
<dbReference type="PROSITE" id="PS50011">
    <property type="entry name" value="PROTEIN_KINASE_DOM"/>
    <property type="match status" value="1"/>
</dbReference>
<dbReference type="HOGENOM" id="CLU_178978_0_0_1"/>
<keyword evidence="5" id="KW-1185">Reference proteome</keyword>
<dbReference type="GO" id="GO:0005524">
    <property type="term" value="F:ATP binding"/>
    <property type="evidence" value="ECO:0007669"/>
    <property type="project" value="UniProtKB-UniRule"/>
</dbReference>
<comment type="subcellular location">
    <subcellularLocation>
        <location evidence="1">Membrane</location>
        <topology evidence="1">Single-pass membrane protein</topology>
    </subcellularLocation>
</comment>
<evidence type="ECO:0000259" key="3">
    <source>
        <dbReference type="PROSITE" id="PS50011"/>
    </source>
</evidence>
<name>E9HSM1_DAPPU</name>
<dbReference type="InParanoid" id="E9HSM1"/>
<protein>
    <recommendedName>
        <fullName evidence="3">Protein kinase domain-containing protein</fullName>
    </recommendedName>
</protein>
<organism evidence="4 5">
    <name type="scientific">Daphnia pulex</name>
    <name type="common">Water flea</name>
    <dbReference type="NCBI Taxonomy" id="6669"/>
    <lineage>
        <taxon>Eukaryota</taxon>
        <taxon>Metazoa</taxon>
        <taxon>Ecdysozoa</taxon>
        <taxon>Arthropoda</taxon>
        <taxon>Crustacea</taxon>
        <taxon>Branchiopoda</taxon>
        <taxon>Diplostraca</taxon>
        <taxon>Cladocera</taxon>
        <taxon>Anomopoda</taxon>
        <taxon>Daphniidae</taxon>
        <taxon>Daphnia</taxon>
    </lineage>
</organism>
<reference evidence="4 5" key="1">
    <citation type="journal article" date="2011" name="Science">
        <title>The ecoresponsive genome of Daphnia pulex.</title>
        <authorList>
            <person name="Colbourne J.K."/>
            <person name="Pfrender M.E."/>
            <person name="Gilbert D."/>
            <person name="Thomas W.K."/>
            <person name="Tucker A."/>
            <person name="Oakley T.H."/>
            <person name="Tokishita S."/>
            <person name="Aerts A."/>
            <person name="Arnold G.J."/>
            <person name="Basu M.K."/>
            <person name="Bauer D.J."/>
            <person name="Caceres C.E."/>
            <person name="Carmel L."/>
            <person name="Casola C."/>
            <person name="Choi J.H."/>
            <person name="Detter J.C."/>
            <person name="Dong Q."/>
            <person name="Dusheyko S."/>
            <person name="Eads B.D."/>
            <person name="Frohlich T."/>
            <person name="Geiler-Samerotte K.A."/>
            <person name="Gerlach D."/>
            <person name="Hatcher P."/>
            <person name="Jogdeo S."/>
            <person name="Krijgsveld J."/>
            <person name="Kriventseva E.V."/>
            <person name="Kultz D."/>
            <person name="Laforsch C."/>
            <person name="Lindquist E."/>
            <person name="Lopez J."/>
            <person name="Manak J.R."/>
            <person name="Muller J."/>
            <person name="Pangilinan J."/>
            <person name="Patwardhan R.P."/>
            <person name="Pitluck S."/>
            <person name="Pritham E.J."/>
            <person name="Rechtsteiner A."/>
            <person name="Rho M."/>
            <person name="Rogozin I.B."/>
            <person name="Sakarya O."/>
            <person name="Salamov A."/>
            <person name="Schaack S."/>
            <person name="Shapiro H."/>
            <person name="Shiga Y."/>
            <person name="Skalitzky C."/>
            <person name="Smith Z."/>
            <person name="Souvorov A."/>
            <person name="Sung W."/>
            <person name="Tang Z."/>
            <person name="Tsuchiya D."/>
            <person name="Tu H."/>
            <person name="Vos H."/>
            <person name="Wang M."/>
            <person name="Wolf Y.I."/>
            <person name="Yamagata H."/>
            <person name="Yamada T."/>
            <person name="Ye Y."/>
            <person name="Shaw J.R."/>
            <person name="Andrews J."/>
            <person name="Crease T.J."/>
            <person name="Tang H."/>
            <person name="Lucas S.M."/>
            <person name="Robertson H.M."/>
            <person name="Bork P."/>
            <person name="Koonin E.V."/>
            <person name="Zdobnov E.M."/>
            <person name="Grigoriev I.V."/>
            <person name="Lynch M."/>
            <person name="Boore J.L."/>
        </authorList>
    </citation>
    <scope>NUCLEOTIDE SEQUENCE [LARGE SCALE GENOMIC DNA]</scope>
</reference>
<dbReference type="OrthoDB" id="6380902at2759"/>